<evidence type="ECO:0000259" key="1">
    <source>
        <dbReference type="PROSITE" id="PS51178"/>
    </source>
</evidence>
<keyword evidence="3" id="KW-1185">Reference proteome</keyword>
<dbReference type="InterPro" id="IPR036138">
    <property type="entry name" value="PBP_dimer_sf"/>
</dbReference>
<organism evidence="2 3">
    <name type="scientific">Dissulfurirhabdus thermomarina</name>
    <dbReference type="NCBI Taxonomy" id="1765737"/>
    <lineage>
        <taxon>Bacteria</taxon>
        <taxon>Deltaproteobacteria</taxon>
        <taxon>Dissulfurirhabdaceae</taxon>
        <taxon>Dissulfurirhabdus</taxon>
    </lineage>
</organism>
<comment type="caution">
    <text evidence="2">The sequence shown here is derived from an EMBL/GenBank/DDBJ whole genome shotgun (WGS) entry which is preliminary data.</text>
</comment>
<feature type="domain" description="PASTA" evidence="1">
    <location>
        <begin position="372"/>
        <end position="430"/>
    </location>
</feature>
<dbReference type="Pfam" id="PF00905">
    <property type="entry name" value="Transpeptidase"/>
    <property type="match status" value="1"/>
</dbReference>
<dbReference type="InterPro" id="IPR001460">
    <property type="entry name" value="PCN-bd_Tpept"/>
</dbReference>
<proteinExistence type="predicted"/>
<sequence>MPGRGGAGGRLQGLRGLGGGVDLVEAWRRVYPYGEAACAVLGYVSPEGRGLDGVEYLLDTARAGGDRPIALNLDIGLQIQTERVLRRVSAGLGAGRGCFVVMDVRSGAVSAMANWPAWDPARFYATDRERLGNRSLRADVEPAGLLAALAWASGGAAPADLAAWAWRPLGPDVRVWGPWSGSALRRLGIGAKALETLWRFRLGQATGVDLPGEETGALPALAAEADLPLDKTGVRVSPLQMLAAFSALLDGGVLHRPRIAAETPDAPARVPGEVVRPLAGLFADRGGMVLGARVREGIRGTSRRDTWRLSLLGCWPPGAPRVAYVMVLDGIAPASEALLPPWPELGRIARYAAELPADETLSATGGANGPPAAAPRRMPDLRGKSFRVALRMLQSTRLQIRIEGRGRIADQAPRPGAPLEGVRVCRLVGGEGGR</sequence>
<dbReference type="Gene3D" id="3.40.710.10">
    <property type="entry name" value="DD-peptidase/beta-lactamase superfamily"/>
    <property type="match status" value="2"/>
</dbReference>
<dbReference type="InterPro" id="IPR012338">
    <property type="entry name" value="Beta-lactam/transpept-like"/>
</dbReference>
<evidence type="ECO:0000313" key="2">
    <source>
        <dbReference type="EMBL" id="NDY42339.1"/>
    </source>
</evidence>
<dbReference type="RefSeq" id="WP_163298480.1">
    <property type="nucleotide sequence ID" value="NZ_JAAGRR010000049.1"/>
</dbReference>
<dbReference type="SUPFAM" id="SSF56601">
    <property type="entry name" value="beta-lactamase/transpeptidase-like"/>
    <property type="match status" value="1"/>
</dbReference>
<dbReference type="PROSITE" id="PS51178">
    <property type="entry name" value="PASTA"/>
    <property type="match status" value="1"/>
</dbReference>
<dbReference type="Pfam" id="PF03793">
    <property type="entry name" value="PASTA"/>
    <property type="match status" value="1"/>
</dbReference>
<name>A0A6N9TMI5_DISTH</name>
<dbReference type="GO" id="GO:0071555">
    <property type="term" value="P:cell wall organization"/>
    <property type="evidence" value="ECO:0007669"/>
    <property type="project" value="TreeGrafter"/>
</dbReference>
<dbReference type="GO" id="GO:0005886">
    <property type="term" value="C:plasma membrane"/>
    <property type="evidence" value="ECO:0007669"/>
    <property type="project" value="TreeGrafter"/>
</dbReference>
<dbReference type="GO" id="GO:0008658">
    <property type="term" value="F:penicillin binding"/>
    <property type="evidence" value="ECO:0007669"/>
    <property type="project" value="InterPro"/>
</dbReference>
<dbReference type="SUPFAM" id="SSF56519">
    <property type="entry name" value="Penicillin binding protein dimerisation domain"/>
    <property type="match status" value="1"/>
</dbReference>
<protein>
    <recommendedName>
        <fullName evidence="1">PASTA domain-containing protein</fullName>
    </recommendedName>
</protein>
<dbReference type="PANTHER" id="PTHR30627">
    <property type="entry name" value="PEPTIDOGLYCAN D,D-TRANSPEPTIDASE"/>
    <property type="match status" value="1"/>
</dbReference>
<dbReference type="Proteomes" id="UP000469346">
    <property type="component" value="Unassembled WGS sequence"/>
</dbReference>
<evidence type="ECO:0000313" key="3">
    <source>
        <dbReference type="Proteomes" id="UP000469346"/>
    </source>
</evidence>
<reference evidence="2 3" key="1">
    <citation type="submission" date="2020-02" db="EMBL/GenBank/DDBJ databases">
        <title>Comparative genomics of sulfur disproportionating microorganisms.</title>
        <authorList>
            <person name="Ward L.M."/>
            <person name="Bertran E."/>
            <person name="Johnston D.T."/>
        </authorList>
    </citation>
    <scope>NUCLEOTIDE SEQUENCE [LARGE SCALE GENOMIC DNA]</scope>
    <source>
        <strain evidence="2 3">DSM 100025</strain>
    </source>
</reference>
<accession>A0A6N9TMI5</accession>
<gene>
    <name evidence="2" type="ORF">G3N55_05720</name>
</gene>
<dbReference type="InterPro" id="IPR050515">
    <property type="entry name" value="Beta-lactam/transpept"/>
</dbReference>
<dbReference type="Gene3D" id="3.90.1310.10">
    <property type="entry name" value="Penicillin-binding protein 2a (Domain 2)"/>
    <property type="match status" value="1"/>
</dbReference>
<dbReference type="SUPFAM" id="SSF54184">
    <property type="entry name" value="Penicillin-binding protein 2x (pbp-2x), c-terminal domain"/>
    <property type="match status" value="1"/>
</dbReference>
<dbReference type="AlphaFoldDB" id="A0A6N9TMI5"/>
<dbReference type="InterPro" id="IPR005543">
    <property type="entry name" value="PASTA_dom"/>
</dbReference>
<dbReference type="EMBL" id="JAAGRR010000049">
    <property type="protein sequence ID" value="NDY42339.1"/>
    <property type="molecule type" value="Genomic_DNA"/>
</dbReference>